<reference evidence="1 2" key="1">
    <citation type="submission" date="2020-08" db="EMBL/GenBank/DDBJ databases">
        <title>Plant Genome Project.</title>
        <authorList>
            <person name="Zhang R.-G."/>
        </authorList>
    </citation>
    <scope>NUCLEOTIDE SEQUENCE [LARGE SCALE GENOMIC DNA]</scope>
    <source>
        <tissue evidence="1">Rhizome</tissue>
    </source>
</reference>
<dbReference type="AlphaFoldDB" id="A0A8J5FF63"/>
<name>A0A8J5FF63_ZINOF</name>
<keyword evidence="2" id="KW-1185">Reference proteome</keyword>
<dbReference type="Gene3D" id="2.70.40.10">
    <property type="match status" value="1"/>
</dbReference>
<dbReference type="EMBL" id="JACMSC010000016">
    <property type="protein sequence ID" value="KAG6484146.1"/>
    <property type="molecule type" value="Genomic_DNA"/>
</dbReference>
<dbReference type="InterPro" id="IPR036157">
    <property type="entry name" value="dUTPase-like_sf"/>
</dbReference>
<accession>A0A8J5FF63</accession>
<organism evidence="1 2">
    <name type="scientific">Zingiber officinale</name>
    <name type="common">Ginger</name>
    <name type="synonym">Amomum zingiber</name>
    <dbReference type="NCBI Taxonomy" id="94328"/>
    <lineage>
        <taxon>Eukaryota</taxon>
        <taxon>Viridiplantae</taxon>
        <taxon>Streptophyta</taxon>
        <taxon>Embryophyta</taxon>
        <taxon>Tracheophyta</taxon>
        <taxon>Spermatophyta</taxon>
        <taxon>Magnoliopsida</taxon>
        <taxon>Liliopsida</taxon>
        <taxon>Zingiberales</taxon>
        <taxon>Zingiberaceae</taxon>
        <taxon>Zingiber</taxon>
    </lineage>
</organism>
<comment type="caution">
    <text evidence="1">The sequence shown here is derived from an EMBL/GenBank/DDBJ whole genome shotgun (WGS) entry which is preliminary data.</text>
</comment>
<proteinExistence type="predicted"/>
<sequence>MDPTTTKFFTDPKSTRGKNDNLDGWIYCSLISGYQATKNSTTRRMSNFDTEGIQNEGEEEFAGVFIETNPSNRWEALGEPDTNPRWDTLGEPSGRYNFYVNYAAPPPAPFIPPTRSMWDDDDDQSTDAAETKVITEVVLPSIWEDTPWEEDPYLDIYGFEEEENHIPNEHESHITEEDYEEDEEDLSVHFLGLENLDIDYPISPNTVLLDEQQQNIVEQVEHMEDQYFEAQATRRMGELSIQESSSTENEDDTEQQDVTNEIAHAGIEVPLMEQLEGLEYPILRSMMNQAVNENAFSSTSAISRSIAQLVFEKIMTPPVIEVNDLRQTVRGTGSFGSTEMEESRTWCNSSIIAVRKFQAKASLDQALLSGHYMNFFISEYIITSRSGCSANR</sequence>
<evidence type="ECO:0000313" key="2">
    <source>
        <dbReference type="Proteomes" id="UP000734854"/>
    </source>
</evidence>
<protein>
    <submittedName>
        <fullName evidence="1">Uncharacterized protein</fullName>
    </submittedName>
</protein>
<dbReference type="Proteomes" id="UP000734854">
    <property type="component" value="Unassembled WGS sequence"/>
</dbReference>
<evidence type="ECO:0000313" key="1">
    <source>
        <dbReference type="EMBL" id="KAG6484146.1"/>
    </source>
</evidence>
<gene>
    <name evidence="1" type="ORF">ZIOFF_060941</name>
</gene>
<dbReference type="SUPFAM" id="SSF51283">
    <property type="entry name" value="dUTPase-like"/>
    <property type="match status" value="1"/>
</dbReference>